<dbReference type="Proteomes" id="UP001472677">
    <property type="component" value="Unassembled WGS sequence"/>
</dbReference>
<protein>
    <submittedName>
        <fullName evidence="1">Uncharacterized protein</fullName>
    </submittedName>
</protein>
<organism evidence="1 2">
    <name type="scientific">Hibiscus sabdariffa</name>
    <name type="common">roselle</name>
    <dbReference type="NCBI Taxonomy" id="183260"/>
    <lineage>
        <taxon>Eukaryota</taxon>
        <taxon>Viridiplantae</taxon>
        <taxon>Streptophyta</taxon>
        <taxon>Embryophyta</taxon>
        <taxon>Tracheophyta</taxon>
        <taxon>Spermatophyta</taxon>
        <taxon>Magnoliopsida</taxon>
        <taxon>eudicotyledons</taxon>
        <taxon>Gunneridae</taxon>
        <taxon>Pentapetalae</taxon>
        <taxon>rosids</taxon>
        <taxon>malvids</taxon>
        <taxon>Malvales</taxon>
        <taxon>Malvaceae</taxon>
        <taxon>Malvoideae</taxon>
        <taxon>Hibiscus</taxon>
    </lineage>
</organism>
<keyword evidence="2" id="KW-1185">Reference proteome</keyword>
<evidence type="ECO:0000313" key="2">
    <source>
        <dbReference type="Proteomes" id="UP001472677"/>
    </source>
</evidence>
<evidence type="ECO:0000313" key="1">
    <source>
        <dbReference type="EMBL" id="KAK8562355.1"/>
    </source>
</evidence>
<gene>
    <name evidence="1" type="ORF">V6N12_010439</name>
</gene>
<name>A0ABR2EKG8_9ROSI</name>
<comment type="caution">
    <text evidence="1">The sequence shown here is derived from an EMBL/GenBank/DDBJ whole genome shotgun (WGS) entry which is preliminary data.</text>
</comment>
<reference evidence="1 2" key="1">
    <citation type="journal article" date="2024" name="G3 (Bethesda)">
        <title>Genome assembly of Hibiscus sabdariffa L. provides insights into metabolisms of medicinal natural products.</title>
        <authorList>
            <person name="Kim T."/>
        </authorList>
    </citation>
    <scope>NUCLEOTIDE SEQUENCE [LARGE SCALE GENOMIC DNA]</scope>
    <source>
        <strain evidence="1">TK-2024</strain>
        <tissue evidence="1">Old leaves</tissue>
    </source>
</reference>
<sequence length="131" mass="15083">MQIASLVEARRQEDQGINFCSRLYWMVFGELCVYCNLDFCISGLLYRYALVVPVPKFLTGIRVSVLLGKYRYHLKLVPVPFENCIGTDRPNVTLYRYSGAYRYPNSLLEFEYRYGHSSTGTGPQKSVIGIF</sequence>
<accession>A0ABR2EKG8</accession>
<dbReference type="EMBL" id="JBBPBM010000012">
    <property type="protein sequence ID" value="KAK8562355.1"/>
    <property type="molecule type" value="Genomic_DNA"/>
</dbReference>
<proteinExistence type="predicted"/>